<evidence type="ECO:0000313" key="2">
    <source>
        <dbReference type="EMBL" id="SJK86649.1"/>
    </source>
</evidence>
<dbReference type="RefSeq" id="XP_021338780.1">
    <property type="nucleotide sequence ID" value="XM_021482238.1"/>
</dbReference>
<dbReference type="AlphaFoldDB" id="A0A1R4ACA4"/>
<reference evidence="2 3" key="1">
    <citation type="journal article" date="2012" name="Nucleic Acids Res.">
        <title>Sequencing of the smallest Apicomplexan genome from the human pathogen Babesia microti.</title>
        <authorList>
            <person name="Cornillot E."/>
            <person name="Hadj-Kaddour K."/>
            <person name="Dassouli A."/>
            <person name="Noel B."/>
            <person name="Ranwez V."/>
            <person name="Vacherie B."/>
            <person name="Augagneur Y."/>
            <person name="Bres V."/>
            <person name="Duclos A."/>
            <person name="Randazzo S."/>
            <person name="Carcy B."/>
            <person name="Debierre-Grockiego F."/>
            <person name="Delbecq S."/>
            <person name="Moubri-Menage K."/>
            <person name="Shams-Eldin H."/>
            <person name="Usmani-Brown S."/>
            <person name="Bringaud F."/>
            <person name="Wincker P."/>
            <person name="Vivares C.P."/>
            <person name="Schwarz R.T."/>
            <person name="Schetters T.P."/>
            <person name="Krause P.J."/>
            <person name="Gorenflot A."/>
            <person name="Berry V."/>
            <person name="Barbe V."/>
            <person name="Ben Mamoun C."/>
        </authorList>
    </citation>
    <scope>NUCLEOTIDE SEQUENCE [LARGE SCALE GENOMIC DNA]</scope>
    <source>
        <strain evidence="2 3">RI</strain>
    </source>
</reference>
<reference evidence="2 3" key="3">
    <citation type="journal article" date="2016" name="Sci. Rep.">
        <title>Genome-wide diversity and gene expression profiling of Babesia microti isolates identify polymorphic genes that mediate host-pathogen interactions.</title>
        <authorList>
            <person name="Silva J.C."/>
            <person name="Cornillot E."/>
            <person name="McCracken C."/>
            <person name="Usmani-Brown S."/>
            <person name="Dwivedi A."/>
            <person name="Ifeonu O.O."/>
            <person name="Crabtree J."/>
            <person name="Gotia H.T."/>
            <person name="Virji A.Z."/>
            <person name="Reynes C."/>
            <person name="Colinge J."/>
            <person name="Kumar V."/>
            <person name="Lawres L."/>
            <person name="Pazzi J.E."/>
            <person name="Pablo J.V."/>
            <person name="Hung C."/>
            <person name="Brancato J."/>
            <person name="Kumari P."/>
            <person name="Orvis J."/>
            <person name="Tretina K."/>
            <person name="Chibucos M."/>
            <person name="Ott S."/>
            <person name="Sadzewicz L."/>
            <person name="Sengamalay N."/>
            <person name="Shetty A.C."/>
            <person name="Su Q."/>
            <person name="Tallon L."/>
            <person name="Fraser C.M."/>
            <person name="Frutos R."/>
            <person name="Molina D.M."/>
            <person name="Krause P.J."/>
            <person name="Ben Mamoun C."/>
        </authorList>
    </citation>
    <scope>NUCLEOTIDE SEQUENCE [LARGE SCALE GENOMIC DNA]</scope>
    <source>
        <strain evidence="2 3">RI</strain>
    </source>
</reference>
<accession>A0A1R4ACA4</accession>
<keyword evidence="1" id="KW-0732">Signal</keyword>
<proteinExistence type="predicted"/>
<reference evidence="2 3" key="2">
    <citation type="journal article" date="2013" name="PLoS ONE">
        <title>Whole genome mapping and re-organization of the nuclear and mitochondrial genomes of Babesia microti isolates.</title>
        <authorList>
            <person name="Cornillot E."/>
            <person name="Dassouli A."/>
            <person name="Garg A."/>
            <person name="Pachikara N."/>
            <person name="Randazzo S."/>
            <person name="Depoix D."/>
            <person name="Carcy B."/>
            <person name="Delbecq S."/>
            <person name="Frutos R."/>
            <person name="Silva J.C."/>
            <person name="Sutton R."/>
            <person name="Krause P.J."/>
            <person name="Mamoun C.B."/>
        </authorList>
    </citation>
    <scope>NUCLEOTIDE SEQUENCE [LARGE SCALE GENOMIC DNA]</scope>
    <source>
        <strain evidence="2 3">RI</strain>
    </source>
</reference>
<dbReference type="EMBL" id="LN871598">
    <property type="protein sequence ID" value="SJK86649.1"/>
    <property type="molecule type" value="Genomic_DNA"/>
</dbReference>
<feature type="chain" id="PRO_5013385967" evidence="1">
    <location>
        <begin position="28"/>
        <end position="133"/>
    </location>
</feature>
<organism evidence="2 3">
    <name type="scientific">Babesia microti (strain RI)</name>
    <dbReference type="NCBI Taxonomy" id="1133968"/>
    <lineage>
        <taxon>Eukaryota</taxon>
        <taxon>Sar</taxon>
        <taxon>Alveolata</taxon>
        <taxon>Apicomplexa</taxon>
        <taxon>Aconoidasida</taxon>
        <taxon>Piroplasmida</taxon>
        <taxon>Babesiidae</taxon>
        <taxon>Babesia</taxon>
    </lineage>
</organism>
<keyword evidence="3" id="KW-1185">Reference proteome</keyword>
<name>A0A1R4ACA4_BABMR</name>
<dbReference type="VEuPathDB" id="PiroplasmaDB:BMR1_03g04196"/>
<sequence length="133" mass="15132">MFIWYPRTNIILNVTFALFTLANNSSSTDIFDSISNIVKISESSQFEQSGAKIVLDCLNKNFYTEEDLLECIYEQSNQSMLTGIVPHCLCYYTLCTLPICARDCSHIDSPQFKSQCLECLGECIPQFLNCLTR</sequence>
<evidence type="ECO:0000313" key="3">
    <source>
        <dbReference type="Proteomes" id="UP000002899"/>
    </source>
</evidence>
<dbReference type="Proteomes" id="UP000002899">
    <property type="component" value="Chromosome III"/>
</dbReference>
<protein>
    <submittedName>
        <fullName evidence="2">Uncharacterized protein</fullName>
    </submittedName>
</protein>
<feature type="signal peptide" evidence="1">
    <location>
        <begin position="1"/>
        <end position="27"/>
    </location>
</feature>
<dbReference type="KEGG" id="bmic:BMR1_03g04196"/>
<evidence type="ECO:0000256" key="1">
    <source>
        <dbReference type="SAM" id="SignalP"/>
    </source>
</evidence>
<dbReference type="GeneID" id="33043729"/>